<evidence type="ECO:0000313" key="1">
    <source>
        <dbReference type="EMBL" id="KAL0407191.1"/>
    </source>
</evidence>
<dbReference type="EMBL" id="JACGWN010000014">
    <property type="protein sequence ID" value="KAL0407191.1"/>
    <property type="molecule type" value="Genomic_DNA"/>
</dbReference>
<gene>
    <name evidence="1" type="ORF">Slati_4033000</name>
</gene>
<organism evidence="1">
    <name type="scientific">Sesamum latifolium</name>
    <dbReference type="NCBI Taxonomy" id="2727402"/>
    <lineage>
        <taxon>Eukaryota</taxon>
        <taxon>Viridiplantae</taxon>
        <taxon>Streptophyta</taxon>
        <taxon>Embryophyta</taxon>
        <taxon>Tracheophyta</taxon>
        <taxon>Spermatophyta</taxon>
        <taxon>Magnoliopsida</taxon>
        <taxon>eudicotyledons</taxon>
        <taxon>Gunneridae</taxon>
        <taxon>Pentapetalae</taxon>
        <taxon>asterids</taxon>
        <taxon>lamiids</taxon>
        <taxon>Lamiales</taxon>
        <taxon>Pedaliaceae</taxon>
        <taxon>Sesamum</taxon>
    </lineage>
</organism>
<dbReference type="AlphaFoldDB" id="A0AAW2TUS9"/>
<protein>
    <submittedName>
        <fullName evidence="1">Uncharacterized protein</fullName>
    </submittedName>
</protein>
<comment type="caution">
    <text evidence="1">The sequence shown here is derived from an EMBL/GenBank/DDBJ whole genome shotgun (WGS) entry which is preliminary data.</text>
</comment>
<name>A0AAW2TUS9_9LAMI</name>
<proteinExistence type="predicted"/>
<sequence>MINPFNPEELSFRFLARNARIPLQHQHVFSIQGLSNEWEKLIVKISGDEEEEEEREPWKVIGNQERKDGEWDKKPEKCSSDHEVLMILIRWGG</sequence>
<reference evidence="1" key="2">
    <citation type="journal article" date="2024" name="Plant">
        <title>Genomic evolution and insights into agronomic trait innovations of Sesamum species.</title>
        <authorList>
            <person name="Miao H."/>
            <person name="Wang L."/>
            <person name="Qu L."/>
            <person name="Liu H."/>
            <person name="Sun Y."/>
            <person name="Le M."/>
            <person name="Wang Q."/>
            <person name="Wei S."/>
            <person name="Zheng Y."/>
            <person name="Lin W."/>
            <person name="Duan Y."/>
            <person name="Cao H."/>
            <person name="Xiong S."/>
            <person name="Wang X."/>
            <person name="Wei L."/>
            <person name="Li C."/>
            <person name="Ma Q."/>
            <person name="Ju M."/>
            <person name="Zhao R."/>
            <person name="Li G."/>
            <person name="Mu C."/>
            <person name="Tian Q."/>
            <person name="Mei H."/>
            <person name="Zhang T."/>
            <person name="Gao T."/>
            <person name="Zhang H."/>
        </authorList>
    </citation>
    <scope>NUCLEOTIDE SEQUENCE</scope>
    <source>
        <strain evidence="1">KEN1</strain>
    </source>
</reference>
<reference evidence="1" key="1">
    <citation type="submission" date="2020-06" db="EMBL/GenBank/DDBJ databases">
        <authorList>
            <person name="Li T."/>
            <person name="Hu X."/>
            <person name="Zhang T."/>
            <person name="Song X."/>
            <person name="Zhang H."/>
            <person name="Dai N."/>
            <person name="Sheng W."/>
            <person name="Hou X."/>
            <person name="Wei L."/>
        </authorList>
    </citation>
    <scope>NUCLEOTIDE SEQUENCE</scope>
    <source>
        <strain evidence="1">KEN1</strain>
        <tissue evidence="1">Leaf</tissue>
    </source>
</reference>
<accession>A0AAW2TUS9</accession>